<dbReference type="PANTHER" id="PTHR38451:SF1">
    <property type="entry name" value="TRNA (ADENINE(22)-N(1))-METHYLTRANSFERASE"/>
    <property type="match status" value="1"/>
</dbReference>
<evidence type="ECO:0000313" key="3">
    <source>
        <dbReference type="Proteomes" id="UP001059480"/>
    </source>
</evidence>
<organism evidence="2 3">
    <name type="scientific">Granulicatella seriolae</name>
    <dbReference type="NCBI Taxonomy" id="2967226"/>
    <lineage>
        <taxon>Bacteria</taxon>
        <taxon>Bacillati</taxon>
        <taxon>Bacillota</taxon>
        <taxon>Bacilli</taxon>
        <taxon>Lactobacillales</taxon>
        <taxon>Carnobacteriaceae</taxon>
        <taxon>Granulicatella</taxon>
    </lineage>
</organism>
<comment type="caution">
    <text evidence="2">The sequence shown here is derived from an EMBL/GenBank/DDBJ whole genome shotgun (WGS) entry which is preliminary data.</text>
</comment>
<dbReference type="Pfam" id="PF04816">
    <property type="entry name" value="TrmK"/>
    <property type="match status" value="1"/>
</dbReference>
<dbReference type="SUPFAM" id="SSF53335">
    <property type="entry name" value="S-adenosyl-L-methionine-dependent methyltransferases"/>
    <property type="match status" value="1"/>
</dbReference>
<proteinExistence type="predicted"/>
<dbReference type="PANTHER" id="PTHR38451">
    <property type="entry name" value="TRNA (ADENINE(22)-N(1))-METHYLTRANSFERASE"/>
    <property type="match status" value="1"/>
</dbReference>
<accession>A0ABT1WN15</accession>
<dbReference type="Proteomes" id="UP001059480">
    <property type="component" value="Unassembled WGS sequence"/>
</dbReference>
<dbReference type="Gene3D" id="3.40.50.150">
    <property type="entry name" value="Vaccinia Virus protein VP39"/>
    <property type="match status" value="1"/>
</dbReference>
<reference evidence="2" key="3">
    <citation type="journal article" date="2023" name="Microbiol. Resour. Announc.">
        <title>Draft Genome Sequence of Granulicatella sp. Strain S8, Isolated from a Marine Fish, Seriola quinqueradiata.</title>
        <authorList>
            <person name="Lee M."/>
            <person name="Farooq A."/>
            <person name="Jeong J.B."/>
            <person name="Jung M.Y."/>
        </authorList>
    </citation>
    <scope>NUCLEOTIDE SEQUENCE</scope>
    <source>
        <strain evidence="2">S8</strain>
    </source>
</reference>
<reference evidence="2" key="2">
    <citation type="journal article" date="2023" name="Curr. Microbiol.">
        <title>Granulicatella seriolae sp. nov., a Novel Facultative Anaerobe Isolated from Yellowtail Marine Fish.</title>
        <authorList>
            <person name="Lee M."/>
            <person name="Choi Y.J."/>
            <person name="Farooq A."/>
            <person name="Jeong J.B."/>
            <person name="Jung M.Y."/>
        </authorList>
    </citation>
    <scope>NUCLEOTIDE SEQUENCE</scope>
    <source>
        <strain evidence="2">S8</strain>
    </source>
</reference>
<keyword evidence="3" id="KW-1185">Reference proteome</keyword>
<keyword evidence="1" id="KW-0175">Coiled coil</keyword>
<dbReference type="InterPro" id="IPR006901">
    <property type="entry name" value="TrmK"/>
</dbReference>
<dbReference type="Gene3D" id="1.10.287.1890">
    <property type="match status" value="1"/>
</dbReference>
<dbReference type="PIRSF" id="PIRSF018637">
    <property type="entry name" value="TrmK"/>
    <property type="match status" value="1"/>
</dbReference>
<gene>
    <name evidence="2" type="ORF">NPA36_05020</name>
</gene>
<name>A0ABT1WN15_9LACT</name>
<dbReference type="EMBL" id="JANHNZ010000003">
    <property type="protein sequence ID" value="MCQ9209908.1"/>
    <property type="molecule type" value="Genomic_DNA"/>
</dbReference>
<sequence>MIPIQLSTRLLRVANYVPQDAILADIGSDHAYLPIYLLQNQTIQSAIAGEVVQGPYQSAKTSSQEYGLEKLIDVRMGDGLNVLKEEDQVTVITICGMGGELISQILEEGYLKEHLAGVETLILQPNVAEYQVRKWLLTHGYAITNEEILADNKRIYEIIVAKPTHETPNYSEVQLKHGIYLTQTKPVLAKEKWQQLIEKHKFVLKQLQKSSQKQDDKIAQIQNEIAQLEELIM</sequence>
<dbReference type="InterPro" id="IPR029063">
    <property type="entry name" value="SAM-dependent_MTases_sf"/>
</dbReference>
<dbReference type="RefSeq" id="WP_256945014.1">
    <property type="nucleotide sequence ID" value="NZ_JANHNZ010000003.1"/>
</dbReference>
<evidence type="ECO:0000313" key="2">
    <source>
        <dbReference type="EMBL" id="MCQ9209908.1"/>
    </source>
</evidence>
<reference evidence="2" key="1">
    <citation type="submission" date="2022-07" db="EMBL/GenBank/DDBJ databases">
        <authorList>
            <person name="Jung M.-Y."/>
            <person name="Lee M."/>
        </authorList>
    </citation>
    <scope>NUCLEOTIDE SEQUENCE</scope>
    <source>
        <strain evidence="2">S8</strain>
    </source>
</reference>
<evidence type="ECO:0000256" key="1">
    <source>
        <dbReference type="SAM" id="Coils"/>
    </source>
</evidence>
<feature type="coiled-coil region" evidence="1">
    <location>
        <begin position="204"/>
        <end position="231"/>
    </location>
</feature>
<protein>
    <submittedName>
        <fullName evidence="2">tRNA (Adenine(22)-N(1))-methyltransferase TrmK</fullName>
    </submittedName>
</protein>